<dbReference type="GO" id="GO:0001786">
    <property type="term" value="F:phosphatidylserine binding"/>
    <property type="evidence" value="ECO:0007669"/>
    <property type="project" value="TreeGrafter"/>
</dbReference>
<reference evidence="3 4" key="1">
    <citation type="journal article" date="2011" name="Proc. Natl. Acad. Sci. U.S.A.">
        <title>Genetic diversity and population structure of the endangered marsupial Sarcophilus harrisii (Tasmanian devil).</title>
        <authorList>
            <person name="Miller W."/>
            <person name="Hayes V.M."/>
            <person name="Ratan A."/>
            <person name="Petersen D.C."/>
            <person name="Wittekindt N.E."/>
            <person name="Miller J."/>
            <person name="Walenz B."/>
            <person name="Knight J."/>
            <person name="Qi J."/>
            <person name="Zhao F."/>
            <person name="Wang Q."/>
            <person name="Bedoya-Reina O.C."/>
            <person name="Katiyar N."/>
            <person name="Tomsho L.P."/>
            <person name="Kasson L.M."/>
            <person name="Hardie R.A."/>
            <person name="Woodbridge P."/>
            <person name="Tindall E.A."/>
            <person name="Bertelsen M.F."/>
            <person name="Dixon D."/>
            <person name="Pyecroft S."/>
            <person name="Helgen K.M."/>
            <person name="Lesk A.M."/>
            <person name="Pringle T.H."/>
            <person name="Patterson N."/>
            <person name="Zhang Y."/>
            <person name="Kreiss A."/>
            <person name="Woods G.M."/>
            <person name="Jones M.E."/>
            <person name="Schuster S.C."/>
        </authorList>
    </citation>
    <scope>NUCLEOTIDE SEQUENCE [LARGE SCALE GENOMIC DNA]</scope>
</reference>
<dbReference type="Pfam" id="PF17708">
    <property type="entry name" value="Gasdermin_C"/>
    <property type="match status" value="1"/>
</dbReference>
<dbReference type="AlphaFoldDB" id="A0A7N4P9H1"/>
<dbReference type="GO" id="GO:0005829">
    <property type="term" value="C:cytosol"/>
    <property type="evidence" value="ECO:0007669"/>
    <property type="project" value="UniProtKB-SubCell"/>
</dbReference>
<dbReference type="GeneTree" id="ENSGT00950000183140"/>
<dbReference type="GO" id="GO:0042742">
    <property type="term" value="P:defense response to bacterium"/>
    <property type="evidence" value="ECO:0007669"/>
    <property type="project" value="TreeGrafter"/>
</dbReference>
<organism evidence="3 4">
    <name type="scientific">Sarcophilus harrisii</name>
    <name type="common">Tasmanian devil</name>
    <name type="synonym">Sarcophilus laniarius</name>
    <dbReference type="NCBI Taxonomy" id="9305"/>
    <lineage>
        <taxon>Eukaryota</taxon>
        <taxon>Metazoa</taxon>
        <taxon>Chordata</taxon>
        <taxon>Craniata</taxon>
        <taxon>Vertebrata</taxon>
        <taxon>Euteleostomi</taxon>
        <taxon>Mammalia</taxon>
        <taxon>Metatheria</taxon>
        <taxon>Dasyuromorphia</taxon>
        <taxon>Dasyuridae</taxon>
        <taxon>Sarcophilus</taxon>
    </lineage>
</organism>
<feature type="domain" description="Gasdermin PUB" evidence="2">
    <location>
        <begin position="2"/>
        <end position="147"/>
    </location>
</feature>
<dbReference type="Ensembl" id="ENSSHAT00000041150.1">
    <property type="protein sequence ID" value="ENSSHAP00000035073.1"/>
    <property type="gene ID" value="ENSSHAG00000024891.1"/>
</dbReference>
<evidence type="ECO:0000256" key="1">
    <source>
        <dbReference type="ARBA" id="ARBA00004514"/>
    </source>
</evidence>
<dbReference type="GO" id="GO:0005546">
    <property type="term" value="F:phosphatidylinositol-4,5-bisphosphate binding"/>
    <property type="evidence" value="ECO:0007669"/>
    <property type="project" value="TreeGrafter"/>
</dbReference>
<evidence type="ECO:0000313" key="4">
    <source>
        <dbReference type="Proteomes" id="UP000007648"/>
    </source>
</evidence>
<evidence type="ECO:0000313" key="3">
    <source>
        <dbReference type="Ensembl" id="ENSSHAP00000035073.1"/>
    </source>
</evidence>
<reference evidence="3" key="2">
    <citation type="submission" date="2025-08" db="UniProtKB">
        <authorList>
            <consortium name="Ensembl"/>
        </authorList>
    </citation>
    <scope>IDENTIFICATION</scope>
</reference>
<dbReference type="GO" id="GO:0070269">
    <property type="term" value="P:pyroptotic inflammatory response"/>
    <property type="evidence" value="ECO:0007669"/>
    <property type="project" value="TreeGrafter"/>
</dbReference>
<dbReference type="PANTHER" id="PTHR16399">
    <property type="entry name" value="GASDERMIN"/>
    <property type="match status" value="1"/>
</dbReference>
<evidence type="ECO:0000259" key="2">
    <source>
        <dbReference type="Pfam" id="PF17708"/>
    </source>
</evidence>
<reference evidence="3" key="3">
    <citation type="submission" date="2025-09" db="UniProtKB">
        <authorList>
            <consortium name="Ensembl"/>
        </authorList>
    </citation>
    <scope>IDENTIFICATION</scope>
</reference>
<dbReference type="InParanoid" id="A0A7N4P9H1"/>
<dbReference type="GO" id="GO:0070273">
    <property type="term" value="F:phosphatidylinositol-4-phosphate binding"/>
    <property type="evidence" value="ECO:0007669"/>
    <property type="project" value="TreeGrafter"/>
</dbReference>
<dbReference type="InterPro" id="IPR041263">
    <property type="entry name" value="Gasdermin_PUB"/>
</dbReference>
<accession>A0A7N4P9H1</accession>
<name>A0A7N4P9H1_SARHA</name>
<dbReference type="PANTHER" id="PTHR16399:SF21">
    <property type="entry name" value="GASDERMIN-C"/>
    <property type="match status" value="1"/>
</dbReference>
<dbReference type="InterPro" id="IPR007677">
    <property type="entry name" value="Gasdermin"/>
</dbReference>
<keyword evidence="4" id="KW-1185">Reference proteome</keyword>
<sequence length="178" mass="19673">MPGKQRTTLLCALHDLLGNRTALQDLEDKLLHVLDSGIWGKMEGPGNTILSNLQDSSDSPVNGYITGFLYLLEALAALSDNQHDLLAQSLEKKILSQQLKLVKSILETNFNQFHSTFILPPEILSLIDEELNLSLELVEDCGLQLQRTEQMLILDPEGKNPLCALYGALSCLLSLSED</sequence>
<proteinExistence type="predicted"/>
<comment type="subcellular location">
    <subcellularLocation>
        <location evidence="1">Cytoplasm</location>
        <location evidence="1">Cytosol</location>
    </subcellularLocation>
</comment>
<dbReference type="Proteomes" id="UP000007648">
    <property type="component" value="Unassembled WGS sequence"/>
</dbReference>
<protein>
    <recommendedName>
        <fullName evidence="2">Gasdermin PUB domain-containing protein</fullName>
    </recommendedName>
</protein>